<dbReference type="InterPro" id="IPR051395">
    <property type="entry name" value="Cytochrome_c_Peroxidase/MauG"/>
</dbReference>
<dbReference type="PROSITE" id="PS51007">
    <property type="entry name" value="CYTC"/>
    <property type="match status" value="1"/>
</dbReference>
<evidence type="ECO:0000313" key="8">
    <source>
        <dbReference type="Proteomes" id="UP000618952"/>
    </source>
</evidence>
<evidence type="ECO:0000256" key="3">
    <source>
        <dbReference type="ARBA" id="ARBA00023004"/>
    </source>
</evidence>
<dbReference type="RefSeq" id="WP_187582973.1">
    <property type="nucleotide sequence ID" value="NZ_JACLHY010000005.1"/>
</dbReference>
<dbReference type="InterPro" id="IPR009056">
    <property type="entry name" value="Cyt_c-like_dom"/>
</dbReference>
<comment type="caution">
    <text evidence="7">The sequence shown here is derived from an EMBL/GenBank/DDBJ whole genome shotgun (WGS) entry which is preliminary data.</text>
</comment>
<dbReference type="SUPFAM" id="SSF46626">
    <property type="entry name" value="Cytochrome c"/>
    <property type="match status" value="1"/>
</dbReference>
<name>A0ABR7QKV3_9FLAO</name>
<evidence type="ECO:0000256" key="2">
    <source>
        <dbReference type="ARBA" id="ARBA00022723"/>
    </source>
</evidence>
<feature type="signal peptide" evidence="5">
    <location>
        <begin position="1"/>
        <end position="23"/>
    </location>
</feature>
<dbReference type="PROSITE" id="PS51257">
    <property type="entry name" value="PROKAR_LIPOPROTEIN"/>
    <property type="match status" value="1"/>
</dbReference>
<dbReference type="PANTHER" id="PTHR30600">
    <property type="entry name" value="CYTOCHROME C PEROXIDASE-RELATED"/>
    <property type="match status" value="1"/>
</dbReference>
<feature type="domain" description="Cytochrome c" evidence="6">
    <location>
        <begin position="345"/>
        <end position="452"/>
    </location>
</feature>
<evidence type="ECO:0000256" key="5">
    <source>
        <dbReference type="SAM" id="SignalP"/>
    </source>
</evidence>
<accession>A0ABR7QKV3</accession>
<keyword evidence="3 4" id="KW-0408">Iron</keyword>
<proteinExistence type="predicted"/>
<protein>
    <recommendedName>
        <fullName evidence="6">Cytochrome c domain-containing protein</fullName>
    </recommendedName>
</protein>
<organism evidence="7 8">
    <name type="scientific">Arenibacter arenosicollis</name>
    <dbReference type="NCBI Taxonomy" id="2762274"/>
    <lineage>
        <taxon>Bacteria</taxon>
        <taxon>Pseudomonadati</taxon>
        <taxon>Bacteroidota</taxon>
        <taxon>Flavobacteriia</taxon>
        <taxon>Flavobacteriales</taxon>
        <taxon>Flavobacteriaceae</taxon>
        <taxon>Arenibacter</taxon>
    </lineage>
</organism>
<sequence length="452" mass="48439">MKAPNLFKLLSLLLILNMTISCTKTETITETITEIVNDTIIETRTDTLTLHLDPALVAEGKQIFRYDTFGDEAFWSDILHIDEAILGEANGGYGVGVSPATALGVGLKVDSEALPAEVVAAIQAGQVDLNDPATTIALLQLNAVVGVKGTFDEDGAMTAVGINCALCHSTVDNSFANGIGRRLDGYPNRDLNVGAIVNLTNNKNFLADLLHVDEPAVETVLTGWGPGKFNAGLFVDGKALRPDGSIAANLLPAAYGLQGVNLATYTGWGDMVYWNAFVANLEMHGQGSFTDARLDNASQFPIAAENNFGNIVNDPDLITSKLPGLQAYQLSLTAPTPPEGSYDATAAARGKVLFNGEAQCASCHIAPIFTDAGYNLHSAEEIGIDDFEAKRSPTGMYRTTPLRGLFARMKGGFYHDGRFATLTDVINHYDTHFKLELSAQDKTDIEEYLKSI</sequence>
<reference evidence="7 8" key="1">
    <citation type="submission" date="2020-08" db="EMBL/GenBank/DDBJ databases">
        <title>Arenibacter gaetbuli sp. nov., isolated from a sand dune.</title>
        <authorList>
            <person name="Park S."/>
            <person name="Yoon J.-H."/>
        </authorList>
    </citation>
    <scope>NUCLEOTIDE SEQUENCE [LARGE SCALE GENOMIC DNA]</scope>
    <source>
        <strain evidence="7 8">BSSL-BM3</strain>
    </source>
</reference>
<evidence type="ECO:0000256" key="4">
    <source>
        <dbReference type="PROSITE-ProRule" id="PRU00433"/>
    </source>
</evidence>
<keyword evidence="8" id="KW-1185">Reference proteome</keyword>
<dbReference type="InterPro" id="IPR036909">
    <property type="entry name" value="Cyt_c-like_dom_sf"/>
</dbReference>
<dbReference type="Gene3D" id="1.10.760.10">
    <property type="entry name" value="Cytochrome c-like domain"/>
    <property type="match status" value="1"/>
</dbReference>
<dbReference type="Proteomes" id="UP000618952">
    <property type="component" value="Unassembled WGS sequence"/>
</dbReference>
<keyword evidence="1 4" id="KW-0349">Heme</keyword>
<evidence type="ECO:0000259" key="6">
    <source>
        <dbReference type="PROSITE" id="PS51007"/>
    </source>
</evidence>
<gene>
    <name evidence="7" type="ORF">H4O18_07410</name>
</gene>
<keyword evidence="2 4" id="KW-0479">Metal-binding</keyword>
<feature type="chain" id="PRO_5046775613" description="Cytochrome c domain-containing protein" evidence="5">
    <location>
        <begin position="24"/>
        <end position="452"/>
    </location>
</feature>
<evidence type="ECO:0000256" key="1">
    <source>
        <dbReference type="ARBA" id="ARBA00022617"/>
    </source>
</evidence>
<keyword evidence="5" id="KW-0732">Signal</keyword>
<evidence type="ECO:0000313" key="7">
    <source>
        <dbReference type="EMBL" id="MBC8767813.1"/>
    </source>
</evidence>
<dbReference type="EMBL" id="JACLHY010000005">
    <property type="protein sequence ID" value="MBC8767813.1"/>
    <property type="molecule type" value="Genomic_DNA"/>
</dbReference>